<proteinExistence type="predicted"/>
<protein>
    <submittedName>
        <fullName evidence="1">Uncharacterized protein</fullName>
    </submittedName>
</protein>
<accession>A0ACB8S8H2</accession>
<evidence type="ECO:0000313" key="1">
    <source>
        <dbReference type="EMBL" id="KAI0052246.1"/>
    </source>
</evidence>
<keyword evidence="2" id="KW-1185">Reference proteome</keyword>
<organism evidence="1 2">
    <name type="scientific">Auriscalpium vulgare</name>
    <dbReference type="NCBI Taxonomy" id="40419"/>
    <lineage>
        <taxon>Eukaryota</taxon>
        <taxon>Fungi</taxon>
        <taxon>Dikarya</taxon>
        <taxon>Basidiomycota</taxon>
        <taxon>Agaricomycotina</taxon>
        <taxon>Agaricomycetes</taxon>
        <taxon>Russulales</taxon>
        <taxon>Auriscalpiaceae</taxon>
        <taxon>Auriscalpium</taxon>
    </lineage>
</organism>
<reference evidence="1" key="2">
    <citation type="journal article" date="2022" name="New Phytol.">
        <title>Evolutionary transition to the ectomycorrhizal habit in the genomes of a hyperdiverse lineage of mushroom-forming fungi.</title>
        <authorList>
            <person name="Looney B."/>
            <person name="Miyauchi S."/>
            <person name="Morin E."/>
            <person name="Drula E."/>
            <person name="Courty P.E."/>
            <person name="Kohler A."/>
            <person name="Kuo A."/>
            <person name="LaButti K."/>
            <person name="Pangilinan J."/>
            <person name="Lipzen A."/>
            <person name="Riley R."/>
            <person name="Andreopoulos W."/>
            <person name="He G."/>
            <person name="Johnson J."/>
            <person name="Nolan M."/>
            <person name="Tritt A."/>
            <person name="Barry K.W."/>
            <person name="Grigoriev I.V."/>
            <person name="Nagy L.G."/>
            <person name="Hibbett D."/>
            <person name="Henrissat B."/>
            <person name="Matheny P.B."/>
            <person name="Labbe J."/>
            <person name="Martin F.M."/>
        </authorList>
    </citation>
    <scope>NUCLEOTIDE SEQUENCE</scope>
    <source>
        <strain evidence="1">FP105234-sp</strain>
    </source>
</reference>
<evidence type="ECO:0000313" key="2">
    <source>
        <dbReference type="Proteomes" id="UP000814033"/>
    </source>
</evidence>
<name>A0ACB8S8H2_9AGAM</name>
<sequence>MDHHPPPYSSAHNHSSHWSLPAYTSGARSGPSTSSGHQTEHRYSLGSKPERPWITLKVRSYSPNANLLPLFYEGDTISGSVSLDLTKSDAVREVSVTLQATVSITGQQALDFLNIPQILFAQSSGKLHGTHSWPFAIALPREVTLGNSMRSAHTFCLPPRFSEPHSFVHIDYRIVATVKRHKFAVNSSVLTNAVYLPRIIAEPPSAPREVAYREGTLPPGPELDPDGWKALPPIDIRGRLFSTKPVNVRCTLAIATPLTFAINCPIPFHLTLASTDPVALDLLSDPRAVAVRLLRSVEVSGAPPAHARQEEVIGTAVFWPTTDGVSRGDGVKRLSGEVLVRKRLSPSFTFDKVTVRYVVALYSFQAPGFAPDVPASEQLVAEEVRVTLRNFHGIVPRSYAPPGALTGGDSSSAEQHPRYFYMDSGPMI</sequence>
<gene>
    <name evidence="1" type="ORF">FA95DRAFT_1569344</name>
</gene>
<reference evidence="1" key="1">
    <citation type="submission" date="2021-02" db="EMBL/GenBank/DDBJ databases">
        <authorList>
            <consortium name="DOE Joint Genome Institute"/>
            <person name="Ahrendt S."/>
            <person name="Looney B.P."/>
            <person name="Miyauchi S."/>
            <person name="Morin E."/>
            <person name="Drula E."/>
            <person name="Courty P.E."/>
            <person name="Chicoki N."/>
            <person name="Fauchery L."/>
            <person name="Kohler A."/>
            <person name="Kuo A."/>
            <person name="Labutti K."/>
            <person name="Pangilinan J."/>
            <person name="Lipzen A."/>
            <person name="Riley R."/>
            <person name="Andreopoulos W."/>
            <person name="He G."/>
            <person name="Johnson J."/>
            <person name="Barry K.W."/>
            <person name="Grigoriev I.V."/>
            <person name="Nagy L."/>
            <person name="Hibbett D."/>
            <person name="Henrissat B."/>
            <person name="Matheny P.B."/>
            <person name="Labbe J."/>
            <person name="Martin F."/>
        </authorList>
    </citation>
    <scope>NUCLEOTIDE SEQUENCE</scope>
    <source>
        <strain evidence="1">FP105234-sp</strain>
    </source>
</reference>
<dbReference type="Proteomes" id="UP000814033">
    <property type="component" value="Unassembled WGS sequence"/>
</dbReference>
<dbReference type="EMBL" id="MU275846">
    <property type="protein sequence ID" value="KAI0052246.1"/>
    <property type="molecule type" value="Genomic_DNA"/>
</dbReference>
<comment type="caution">
    <text evidence="1">The sequence shown here is derived from an EMBL/GenBank/DDBJ whole genome shotgun (WGS) entry which is preliminary data.</text>
</comment>